<gene>
    <name evidence="1" type="ORF">GS18_0208755</name>
</gene>
<dbReference type="InterPro" id="IPR048474">
    <property type="entry name" value="M1E1E6-like_sf"/>
</dbReference>
<dbReference type="Gene3D" id="3.30.2210.10">
    <property type="entry name" value="Integron cassette protein superfamily"/>
    <property type="match status" value="1"/>
</dbReference>
<comment type="caution">
    <text evidence="1">The sequence shown here is derived from an EMBL/GenBank/DDBJ whole genome shotgun (WGS) entry which is preliminary data.</text>
</comment>
<dbReference type="Proteomes" id="UP000028549">
    <property type="component" value="Unassembled WGS sequence"/>
</dbReference>
<proteinExistence type="predicted"/>
<evidence type="ECO:0000313" key="1">
    <source>
        <dbReference type="EMBL" id="KEZ52909.1"/>
    </source>
</evidence>
<dbReference type="RefSeq" id="WP_029565965.1">
    <property type="nucleotide sequence ID" value="NZ_JNVC02000004.1"/>
</dbReference>
<evidence type="ECO:0000313" key="2">
    <source>
        <dbReference type="Proteomes" id="UP000028549"/>
    </source>
</evidence>
<accession>A0A084GZZ7</accession>
<name>A0A084GZZ7_METID</name>
<reference evidence="1 2" key="1">
    <citation type="journal article" date="2005" name="Int. J. Syst. Evol. Microbiol.">
        <title>Bacillus cibi sp. nov., isolated from jeotgal, a traditional Korean fermented seafood.</title>
        <authorList>
            <person name="Yoon J.H."/>
            <person name="Lee C.H."/>
            <person name="Oh T.K."/>
        </authorList>
    </citation>
    <scope>NUCLEOTIDE SEQUENCE [LARGE SCALE GENOMIC DNA]</scope>
    <source>
        <strain evidence="1 2">DSM 16189</strain>
    </source>
</reference>
<dbReference type="STRING" id="246786.GS18_0208755"/>
<dbReference type="OrthoDB" id="9156079at2"/>
<organism evidence="1 2">
    <name type="scientific">Metabacillus indicus</name>
    <name type="common">Bacillus indicus</name>
    <dbReference type="NCBI Taxonomy" id="246786"/>
    <lineage>
        <taxon>Bacteria</taxon>
        <taxon>Bacillati</taxon>
        <taxon>Bacillota</taxon>
        <taxon>Bacilli</taxon>
        <taxon>Bacillales</taxon>
        <taxon>Bacillaceae</taxon>
        <taxon>Metabacillus</taxon>
    </lineage>
</organism>
<sequence>MKVELSAEQSELKNRIQSKLEEILHFLSLSREERQVQSYRHIEQVYDQMGIAAHSLYLSLNPKPKHLKKTVRLRKMTPGDPQFYQHIRPVQELLNYLNNQQANDEPCDQTLGETFYLNVFTRKWGKSDRYTLIRNEEGWLVRHSSQTEQGGRDAEPILSYVLRYDQVSYPRNLSTIMEDIWYRAAEEGLPHEKVQAMLNEVADWITMTEQNYPSHIALENEEKGYFS</sequence>
<protein>
    <submittedName>
        <fullName evidence="1">Uncharacterized protein</fullName>
    </submittedName>
</protein>
<keyword evidence="2" id="KW-1185">Reference proteome</keyword>
<dbReference type="AlphaFoldDB" id="A0A084GZZ7"/>
<dbReference type="EMBL" id="JNVC02000004">
    <property type="protein sequence ID" value="KEZ52909.1"/>
    <property type="molecule type" value="Genomic_DNA"/>
</dbReference>